<accession>A0AAW2XM37</accession>
<comment type="caution">
    <text evidence="1">The sequence shown here is derived from an EMBL/GenBank/DDBJ whole genome shotgun (WGS) entry which is preliminary data.</text>
</comment>
<dbReference type="AlphaFoldDB" id="A0AAW2XM37"/>
<organism evidence="1">
    <name type="scientific">Sesamum latifolium</name>
    <dbReference type="NCBI Taxonomy" id="2727402"/>
    <lineage>
        <taxon>Eukaryota</taxon>
        <taxon>Viridiplantae</taxon>
        <taxon>Streptophyta</taxon>
        <taxon>Embryophyta</taxon>
        <taxon>Tracheophyta</taxon>
        <taxon>Spermatophyta</taxon>
        <taxon>Magnoliopsida</taxon>
        <taxon>eudicotyledons</taxon>
        <taxon>Gunneridae</taxon>
        <taxon>Pentapetalae</taxon>
        <taxon>asterids</taxon>
        <taxon>lamiids</taxon>
        <taxon>Lamiales</taxon>
        <taxon>Pedaliaceae</taxon>
        <taxon>Sesamum</taxon>
    </lineage>
</organism>
<proteinExistence type="predicted"/>
<reference evidence="1" key="2">
    <citation type="journal article" date="2024" name="Plant">
        <title>Genomic evolution and insights into agronomic trait innovations of Sesamum species.</title>
        <authorList>
            <person name="Miao H."/>
            <person name="Wang L."/>
            <person name="Qu L."/>
            <person name="Liu H."/>
            <person name="Sun Y."/>
            <person name="Le M."/>
            <person name="Wang Q."/>
            <person name="Wei S."/>
            <person name="Zheng Y."/>
            <person name="Lin W."/>
            <person name="Duan Y."/>
            <person name="Cao H."/>
            <person name="Xiong S."/>
            <person name="Wang X."/>
            <person name="Wei L."/>
            <person name="Li C."/>
            <person name="Ma Q."/>
            <person name="Ju M."/>
            <person name="Zhao R."/>
            <person name="Li G."/>
            <person name="Mu C."/>
            <person name="Tian Q."/>
            <person name="Mei H."/>
            <person name="Zhang T."/>
            <person name="Gao T."/>
            <person name="Zhang H."/>
        </authorList>
    </citation>
    <scope>NUCLEOTIDE SEQUENCE</scope>
    <source>
        <strain evidence="1">KEN1</strain>
    </source>
</reference>
<sequence length="60" mass="6457">MGRVNCRTHGSWGGGAGARVTGVDPASTGLVMLLQPPAELAYRWGWLQPSVYPNDGWDFP</sequence>
<protein>
    <submittedName>
        <fullName evidence="1">Uncharacterized protein</fullName>
    </submittedName>
</protein>
<name>A0AAW2XM37_9LAMI</name>
<evidence type="ECO:0000313" key="1">
    <source>
        <dbReference type="EMBL" id="KAL0454893.1"/>
    </source>
</evidence>
<gene>
    <name evidence="1" type="ORF">Slati_0828500</name>
</gene>
<dbReference type="EMBL" id="JACGWN010000003">
    <property type="protein sequence ID" value="KAL0454893.1"/>
    <property type="molecule type" value="Genomic_DNA"/>
</dbReference>
<reference evidence="1" key="1">
    <citation type="submission" date="2020-06" db="EMBL/GenBank/DDBJ databases">
        <authorList>
            <person name="Li T."/>
            <person name="Hu X."/>
            <person name="Zhang T."/>
            <person name="Song X."/>
            <person name="Zhang H."/>
            <person name="Dai N."/>
            <person name="Sheng W."/>
            <person name="Hou X."/>
            <person name="Wei L."/>
        </authorList>
    </citation>
    <scope>NUCLEOTIDE SEQUENCE</scope>
    <source>
        <strain evidence="1">KEN1</strain>
        <tissue evidence="1">Leaf</tissue>
    </source>
</reference>